<evidence type="ECO:0000313" key="1">
    <source>
        <dbReference type="EMBL" id="SVA96156.1"/>
    </source>
</evidence>
<protein>
    <submittedName>
        <fullName evidence="1">Uncharacterized protein</fullName>
    </submittedName>
</protein>
<reference evidence="1" key="1">
    <citation type="submission" date="2018-05" db="EMBL/GenBank/DDBJ databases">
        <authorList>
            <person name="Lanie J.A."/>
            <person name="Ng W.-L."/>
            <person name="Kazmierczak K.M."/>
            <person name="Andrzejewski T.M."/>
            <person name="Davidsen T.M."/>
            <person name="Wayne K.J."/>
            <person name="Tettelin H."/>
            <person name="Glass J.I."/>
            <person name="Rusch D."/>
            <person name="Podicherti R."/>
            <person name="Tsui H.-C.T."/>
            <person name="Winkler M.E."/>
        </authorList>
    </citation>
    <scope>NUCLEOTIDE SEQUENCE</scope>
</reference>
<accession>A0A382A3P9</accession>
<name>A0A382A3P9_9ZZZZ</name>
<proteinExistence type="predicted"/>
<organism evidence="1">
    <name type="scientific">marine metagenome</name>
    <dbReference type="NCBI Taxonomy" id="408172"/>
    <lineage>
        <taxon>unclassified sequences</taxon>
        <taxon>metagenomes</taxon>
        <taxon>ecological metagenomes</taxon>
    </lineage>
</organism>
<gene>
    <name evidence="1" type="ORF">METZ01_LOCUS149010</name>
</gene>
<dbReference type="EMBL" id="UINC01023788">
    <property type="protein sequence ID" value="SVA96156.1"/>
    <property type="molecule type" value="Genomic_DNA"/>
</dbReference>
<sequence length="56" mass="6220">SSRLATFTLVAVLKNQGLFDQALEVLDALEEKGESPESISLEREVIQTLIAKFQKD</sequence>
<feature type="non-terminal residue" evidence="1">
    <location>
        <position position="1"/>
    </location>
</feature>
<dbReference type="AlphaFoldDB" id="A0A382A3P9"/>